<feature type="region of interest" description="Disordered" evidence="1">
    <location>
        <begin position="1"/>
        <end position="24"/>
    </location>
</feature>
<dbReference type="AlphaFoldDB" id="A0A8T2T0G8"/>
<dbReference type="OrthoDB" id="8068875at2759"/>
<dbReference type="Proteomes" id="UP000825935">
    <property type="component" value="Chromosome 16"/>
</dbReference>
<accession>A0A8T2T0G8</accession>
<name>A0A8T2T0G8_CERRI</name>
<reference evidence="2" key="1">
    <citation type="submission" date="2021-08" db="EMBL/GenBank/DDBJ databases">
        <title>WGS assembly of Ceratopteris richardii.</title>
        <authorList>
            <person name="Marchant D.B."/>
            <person name="Chen G."/>
            <person name="Jenkins J."/>
            <person name="Shu S."/>
            <person name="Leebens-Mack J."/>
            <person name="Grimwood J."/>
            <person name="Schmutz J."/>
            <person name="Soltis P."/>
            <person name="Soltis D."/>
            <person name="Chen Z.-H."/>
        </authorList>
    </citation>
    <scope>NUCLEOTIDE SEQUENCE</scope>
    <source>
        <strain evidence="2">Whitten #5841</strain>
        <tissue evidence="2">Leaf</tissue>
    </source>
</reference>
<sequence length="83" mass="9337">MEIQKELDTSHSQKEFGQSSSTGRICPSIPAARAHEVAMASRRIWEFSEAPALGYVLTMIPDIIPFEESIMKVMLRTLGWTLL</sequence>
<proteinExistence type="predicted"/>
<feature type="compositionally biased region" description="Basic and acidic residues" evidence="1">
    <location>
        <begin position="1"/>
        <end position="14"/>
    </location>
</feature>
<protein>
    <submittedName>
        <fullName evidence="2">Uncharacterized protein</fullName>
    </submittedName>
</protein>
<keyword evidence="3" id="KW-1185">Reference proteome</keyword>
<comment type="caution">
    <text evidence="2">The sequence shown here is derived from an EMBL/GenBank/DDBJ whole genome shotgun (WGS) entry which is preliminary data.</text>
</comment>
<organism evidence="2 3">
    <name type="scientific">Ceratopteris richardii</name>
    <name type="common">Triangle waterfern</name>
    <dbReference type="NCBI Taxonomy" id="49495"/>
    <lineage>
        <taxon>Eukaryota</taxon>
        <taxon>Viridiplantae</taxon>
        <taxon>Streptophyta</taxon>
        <taxon>Embryophyta</taxon>
        <taxon>Tracheophyta</taxon>
        <taxon>Polypodiopsida</taxon>
        <taxon>Polypodiidae</taxon>
        <taxon>Polypodiales</taxon>
        <taxon>Pteridineae</taxon>
        <taxon>Pteridaceae</taxon>
        <taxon>Parkerioideae</taxon>
        <taxon>Ceratopteris</taxon>
    </lineage>
</organism>
<gene>
    <name evidence="2" type="ORF">KP509_16G083100</name>
</gene>
<evidence type="ECO:0000313" key="2">
    <source>
        <dbReference type="EMBL" id="KAH7388591.1"/>
    </source>
</evidence>
<dbReference type="EMBL" id="CM035421">
    <property type="protein sequence ID" value="KAH7388591.1"/>
    <property type="molecule type" value="Genomic_DNA"/>
</dbReference>
<evidence type="ECO:0000313" key="3">
    <source>
        <dbReference type="Proteomes" id="UP000825935"/>
    </source>
</evidence>
<evidence type="ECO:0000256" key="1">
    <source>
        <dbReference type="SAM" id="MobiDB-lite"/>
    </source>
</evidence>